<evidence type="ECO:0000313" key="10">
    <source>
        <dbReference type="Proteomes" id="UP000254834"/>
    </source>
</evidence>
<keyword evidence="1 6" id="KW-0645">Protease</keyword>
<evidence type="ECO:0000313" key="9">
    <source>
        <dbReference type="EMBL" id="AXK60237.1"/>
    </source>
</evidence>
<dbReference type="GO" id="GO:0004222">
    <property type="term" value="F:metalloendopeptidase activity"/>
    <property type="evidence" value="ECO:0007669"/>
    <property type="project" value="InterPro"/>
</dbReference>
<keyword evidence="3 6" id="KW-0378">Hydrolase</keyword>
<evidence type="ECO:0000259" key="8">
    <source>
        <dbReference type="Pfam" id="PF01435"/>
    </source>
</evidence>
<evidence type="ECO:0000256" key="4">
    <source>
        <dbReference type="ARBA" id="ARBA00022833"/>
    </source>
</evidence>
<feature type="chain" id="PRO_5016864160" description="Peptidase M48 domain-containing protein" evidence="7">
    <location>
        <begin position="24"/>
        <end position="291"/>
    </location>
</feature>
<dbReference type="EMBL" id="CP025544">
    <property type="protein sequence ID" value="AXK60237.1"/>
    <property type="molecule type" value="Genomic_DNA"/>
</dbReference>
<feature type="signal peptide" evidence="7">
    <location>
        <begin position="1"/>
        <end position="23"/>
    </location>
</feature>
<comment type="cofactor">
    <cofactor evidence="6">
        <name>Zn(2+)</name>
        <dbReference type="ChEBI" id="CHEBI:29105"/>
    </cofactor>
    <text evidence="6">Binds 1 zinc ion per subunit.</text>
</comment>
<comment type="similarity">
    <text evidence="6">Belongs to the peptidase M48 family.</text>
</comment>
<keyword evidence="7" id="KW-0732">Signal</keyword>
<keyword evidence="2" id="KW-0479">Metal-binding</keyword>
<name>A0A345ZAC0_9BACT</name>
<dbReference type="KEGG" id="cdes:C0J27_00530"/>
<organism evidence="9 10">
    <name type="scientific">Candidatus Chromulinivorax destructor</name>
    <dbReference type="NCBI Taxonomy" id="2066483"/>
    <lineage>
        <taxon>Bacteria</taxon>
        <taxon>Candidatus Babelota</taxon>
        <taxon>Candidatus Babeliae</taxon>
        <taxon>Candidatus Babeliales</taxon>
        <taxon>Candidatus Chromulinivoraceae</taxon>
        <taxon>Candidatus Chromulinivorax</taxon>
    </lineage>
</organism>
<feature type="domain" description="Peptidase M48" evidence="8">
    <location>
        <begin position="130"/>
        <end position="281"/>
    </location>
</feature>
<accession>A0A345ZAC0</accession>
<keyword evidence="10" id="KW-1185">Reference proteome</keyword>
<evidence type="ECO:0000256" key="7">
    <source>
        <dbReference type="SAM" id="SignalP"/>
    </source>
</evidence>
<evidence type="ECO:0000256" key="2">
    <source>
        <dbReference type="ARBA" id="ARBA00022723"/>
    </source>
</evidence>
<keyword evidence="5 6" id="KW-0482">Metalloprotease</keyword>
<proteinExistence type="inferred from homology"/>
<dbReference type="InterPro" id="IPR001915">
    <property type="entry name" value="Peptidase_M48"/>
</dbReference>
<sequence length="291" mass="32897">MQKLQKNMIVLCSLLFGGQICQASFITRLSGFSLVTGAALTKRAYDYSTYKEADSIDAQIFPHSLAWYKDLAMKYPEAHLDQKKFKSGIIWAADMDHHIIYAPFYDLITIEQVPENDTEVQAKIEKLAGFEGIVLHEAGHIEHNHNIKSLFFMLGTLVPLEICYQDYMKKVAQTPSAKNLYGSLWNLTKSMPRRIGLFSTMSTVGSLAALYDSRQNEIQADAFVCKHADLAALRGYAQFFEKNISFESNISEISPLKYQKFVEITSTHPSSASRLIAVQKEIARRELAHVK</sequence>
<dbReference type="AlphaFoldDB" id="A0A345ZAC0"/>
<keyword evidence="4 6" id="KW-0862">Zinc</keyword>
<dbReference type="OrthoDB" id="9781930at2"/>
<reference evidence="9 10" key="1">
    <citation type="submission" date="2017-12" db="EMBL/GenBank/DDBJ databases">
        <title>Chromulinavorax destructans is a abundant pathogen of dominant heterotrophic picoflagllates.</title>
        <authorList>
            <person name="Deeg C.M."/>
            <person name="Zimmer M."/>
            <person name="Suttle C.A."/>
        </authorList>
    </citation>
    <scope>NUCLEOTIDE SEQUENCE [LARGE SCALE GENOMIC DNA]</scope>
    <source>
        <strain evidence="9 10">SeV1</strain>
    </source>
</reference>
<protein>
    <recommendedName>
        <fullName evidence="8">Peptidase M48 domain-containing protein</fullName>
    </recommendedName>
</protein>
<dbReference type="RefSeq" id="WP_115585252.1">
    <property type="nucleotide sequence ID" value="NZ_CP025544.1"/>
</dbReference>
<dbReference type="GO" id="GO:0046872">
    <property type="term" value="F:metal ion binding"/>
    <property type="evidence" value="ECO:0007669"/>
    <property type="project" value="UniProtKB-KW"/>
</dbReference>
<gene>
    <name evidence="9" type="ORF">C0J27_00530</name>
</gene>
<dbReference type="Pfam" id="PF01435">
    <property type="entry name" value="Peptidase_M48"/>
    <property type="match status" value="1"/>
</dbReference>
<dbReference type="GO" id="GO:0006508">
    <property type="term" value="P:proteolysis"/>
    <property type="evidence" value="ECO:0007669"/>
    <property type="project" value="UniProtKB-KW"/>
</dbReference>
<evidence type="ECO:0000256" key="3">
    <source>
        <dbReference type="ARBA" id="ARBA00022801"/>
    </source>
</evidence>
<evidence type="ECO:0000256" key="6">
    <source>
        <dbReference type="RuleBase" id="RU003983"/>
    </source>
</evidence>
<evidence type="ECO:0000256" key="5">
    <source>
        <dbReference type="ARBA" id="ARBA00023049"/>
    </source>
</evidence>
<dbReference type="Proteomes" id="UP000254834">
    <property type="component" value="Chromosome"/>
</dbReference>
<evidence type="ECO:0000256" key="1">
    <source>
        <dbReference type="ARBA" id="ARBA00022670"/>
    </source>
</evidence>